<dbReference type="RefSeq" id="WP_262567669.1">
    <property type="nucleotide sequence ID" value="NZ_JAPFCC010000001.1"/>
</dbReference>
<comment type="caution">
    <text evidence="1">The sequence shown here is derived from an EMBL/GenBank/DDBJ whole genome shotgun (WGS) entry which is preliminary data.</text>
</comment>
<reference evidence="1 2" key="1">
    <citation type="submission" date="2022-10" db="EMBL/GenBank/DDBJ databases">
        <title>High-quality genome sequences of two octocoral-associated bacteria, Endozoicomonas euniceicola EF212 and Endozoicomonas gorgoniicola PS125.</title>
        <authorList>
            <person name="Chiou Y.-J."/>
            <person name="Chen Y.-H."/>
        </authorList>
    </citation>
    <scope>NUCLEOTIDE SEQUENCE [LARGE SCALE GENOMIC DNA]</scope>
    <source>
        <strain evidence="1 2">PS125</strain>
    </source>
</reference>
<protein>
    <submittedName>
        <fullName evidence="1">Uncharacterized protein</fullName>
    </submittedName>
</protein>
<gene>
    <name evidence="1" type="ORF">NX722_08840</name>
</gene>
<keyword evidence="2" id="KW-1185">Reference proteome</keyword>
<sequence length="104" mass="11635">MEYEQLPVMQIDINSINESTATIMMQQIALDMGIFRPNYKFESTHLGKVATLVGLKETERGRATIQIVNYISSGSIFTTYISSLSSDFQTPEMRAFGSSVKNSK</sequence>
<proteinExistence type="predicted"/>
<evidence type="ECO:0000313" key="2">
    <source>
        <dbReference type="Proteomes" id="UP001209854"/>
    </source>
</evidence>
<name>A0ABT3MTQ2_9GAMM</name>
<dbReference type="EMBL" id="JAPFCC010000001">
    <property type="protein sequence ID" value="MCW7552745.1"/>
    <property type="molecule type" value="Genomic_DNA"/>
</dbReference>
<dbReference type="Proteomes" id="UP001209854">
    <property type="component" value="Unassembled WGS sequence"/>
</dbReference>
<accession>A0ABT3MTQ2</accession>
<organism evidence="1 2">
    <name type="scientific">Endozoicomonas gorgoniicola</name>
    <dbReference type="NCBI Taxonomy" id="1234144"/>
    <lineage>
        <taxon>Bacteria</taxon>
        <taxon>Pseudomonadati</taxon>
        <taxon>Pseudomonadota</taxon>
        <taxon>Gammaproteobacteria</taxon>
        <taxon>Oceanospirillales</taxon>
        <taxon>Endozoicomonadaceae</taxon>
        <taxon>Endozoicomonas</taxon>
    </lineage>
</organism>
<evidence type="ECO:0000313" key="1">
    <source>
        <dbReference type="EMBL" id="MCW7552745.1"/>
    </source>
</evidence>